<dbReference type="NCBIfam" id="NF033488">
    <property type="entry name" value="lmo0937_fam_TM"/>
    <property type="match status" value="1"/>
</dbReference>
<reference evidence="2 3" key="1">
    <citation type="submission" date="2019-07" db="EMBL/GenBank/DDBJ databases">
        <title>Genomic Encyclopedia of Archaeal and Bacterial Type Strains, Phase II (KMG-II): from individual species to whole genera.</title>
        <authorList>
            <person name="Goeker M."/>
        </authorList>
    </citation>
    <scope>NUCLEOTIDE SEQUENCE [LARGE SCALE GENOMIC DNA]</scope>
    <source>
        <strain evidence="2 3">ATCC BAA-1854</strain>
    </source>
</reference>
<dbReference type="EMBL" id="VLLI01000001">
    <property type="protein sequence ID" value="TWJ04564.1"/>
    <property type="molecule type" value="Genomic_DNA"/>
</dbReference>
<dbReference type="Proteomes" id="UP000317010">
    <property type="component" value="Unassembled WGS sequence"/>
</dbReference>
<dbReference type="AlphaFoldDB" id="A0A562UFJ2"/>
<feature type="transmembrane region" description="Helical" evidence="1">
    <location>
        <begin position="5"/>
        <end position="22"/>
    </location>
</feature>
<sequence>MRSILYIIAVILVIGWAIGVFAYSAGGIIHALLVIAIIAFLIGLIRSPSTI</sequence>
<comment type="caution">
    <text evidence="2">The sequence shown here is derived from an EMBL/GenBank/DDBJ whole genome shotgun (WGS) entry which is preliminary data.</text>
</comment>
<dbReference type="Pfam" id="PF18919">
    <property type="entry name" value="DUF5670"/>
    <property type="match status" value="1"/>
</dbReference>
<keyword evidence="1" id="KW-0812">Transmembrane</keyword>
<evidence type="ECO:0000313" key="2">
    <source>
        <dbReference type="EMBL" id="TWJ04564.1"/>
    </source>
</evidence>
<keyword evidence="1" id="KW-1133">Transmembrane helix</keyword>
<evidence type="ECO:0000313" key="3">
    <source>
        <dbReference type="Proteomes" id="UP000317010"/>
    </source>
</evidence>
<feature type="transmembrane region" description="Helical" evidence="1">
    <location>
        <begin position="28"/>
        <end position="45"/>
    </location>
</feature>
<accession>A0A562UFJ2</accession>
<evidence type="ECO:0008006" key="4">
    <source>
        <dbReference type="Google" id="ProtNLM"/>
    </source>
</evidence>
<organism evidence="2 3">
    <name type="scientific">Mucilaginibacter frigoritolerans</name>
    <dbReference type="NCBI Taxonomy" id="652788"/>
    <lineage>
        <taxon>Bacteria</taxon>
        <taxon>Pseudomonadati</taxon>
        <taxon>Bacteroidota</taxon>
        <taxon>Sphingobacteriia</taxon>
        <taxon>Sphingobacteriales</taxon>
        <taxon>Sphingobacteriaceae</taxon>
        <taxon>Mucilaginibacter</taxon>
    </lineage>
</organism>
<dbReference type="InterPro" id="IPR043727">
    <property type="entry name" value="Lmo0937-like"/>
</dbReference>
<keyword evidence="1" id="KW-0472">Membrane</keyword>
<keyword evidence="3" id="KW-1185">Reference proteome</keyword>
<protein>
    <recommendedName>
        <fullName evidence="4">Lmo0937 family membrane protein</fullName>
    </recommendedName>
</protein>
<evidence type="ECO:0000256" key="1">
    <source>
        <dbReference type="SAM" id="Phobius"/>
    </source>
</evidence>
<gene>
    <name evidence="2" type="ORF">JN11_00276</name>
</gene>
<dbReference type="RefSeq" id="WP_144908881.1">
    <property type="nucleotide sequence ID" value="NZ_VLLI01000001.1"/>
</dbReference>
<proteinExistence type="predicted"/>
<name>A0A562UFJ2_9SPHI</name>